<sequence>MPARASAATIVDSWRPRALSHHAQPLARAPEFNIWRLIDEIEDSEDPFLPIFEPVSSVLPETMLTEATDDPDVWQFIGVSEIGDFMDPDLPLCKSLIDAAEDLDFYNYPIMTLLIGSWLNSSRWDALD</sequence>
<organism evidence="1 2">
    <name type="scientific">Suillus luteus UH-Slu-Lm8-n1</name>
    <dbReference type="NCBI Taxonomy" id="930992"/>
    <lineage>
        <taxon>Eukaryota</taxon>
        <taxon>Fungi</taxon>
        <taxon>Dikarya</taxon>
        <taxon>Basidiomycota</taxon>
        <taxon>Agaricomycotina</taxon>
        <taxon>Agaricomycetes</taxon>
        <taxon>Agaricomycetidae</taxon>
        <taxon>Boletales</taxon>
        <taxon>Suillineae</taxon>
        <taxon>Suillaceae</taxon>
        <taxon>Suillus</taxon>
    </lineage>
</organism>
<proteinExistence type="predicted"/>
<reference evidence="1 2" key="1">
    <citation type="submission" date="2014-04" db="EMBL/GenBank/DDBJ databases">
        <authorList>
            <consortium name="DOE Joint Genome Institute"/>
            <person name="Kuo A."/>
            <person name="Ruytinx J."/>
            <person name="Rineau F."/>
            <person name="Colpaert J."/>
            <person name="Kohler A."/>
            <person name="Nagy L.G."/>
            <person name="Floudas D."/>
            <person name="Copeland A."/>
            <person name="Barry K.W."/>
            <person name="Cichocki N."/>
            <person name="Veneault-Fourrey C."/>
            <person name="LaButti K."/>
            <person name="Lindquist E.A."/>
            <person name="Lipzen A."/>
            <person name="Lundell T."/>
            <person name="Morin E."/>
            <person name="Murat C."/>
            <person name="Sun H."/>
            <person name="Tunlid A."/>
            <person name="Henrissat B."/>
            <person name="Grigoriev I.V."/>
            <person name="Hibbett D.S."/>
            <person name="Martin F."/>
            <person name="Nordberg H.P."/>
            <person name="Cantor M.N."/>
            <person name="Hua S.X."/>
        </authorList>
    </citation>
    <scope>NUCLEOTIDE SEQUENCE [LARGE SCALE GENOMIC DNA]</scope>
    <source>
        <strain evidence="1 2">UH-Slu-Lm8-n1</strain>
    </source>
</reference>
<dbReference type="Proteomes" id="UP000054485">
    <property type="component" value="Unassembled WGS sequence"/>
</dbReference>
<reference evidence="2" key="2">
    <citation type="submission" date="2015-01" db="EMBL/GenBank/DDBJ databases">
        <title>Evolutionary Origins and Diversification of the Mycorrhizal Mutualists.</title>
        <authorList>
            <consortium name="DOE Joint Genome Institute"/>
            <consortium name="Mycorrhizal Genomics Consortium"/>
            <person name="Kohler A."/>
            <person name="Kuo A."/>
            <person name="Nagy L.G."/>
            <person name="Floudas D."/>
            <person name="Copeland A."/>
            <person name="Barry K.W."/>
            <person name="Cichocki N."/>
            <person name="Veneault-Fourrey C."/>
            <person name="LaButti K."/>
            <person name="Lindquist E.A."/>
            <person name="Lipzen A."/>
            <person name="Lundell T."/>
            <person name="Morin E."/>
            <person name="Murat C."/>
            <person name="Riley R."/>
            <person name="Ohm R."/>
            <person name="Sun H."/>
            <person name="Tunlid A."/>
            <person name="Henrissat B."/>
            <person name="Grigoriev I.V."/>
            <person name="Hibbett D.S."/>
            <person name="Martin F."/>
        </authorList>
    </citation>
    <scope>NUCLEOTIDE SEQUENCE [LARGE SCALE GENOMIC DNA]</scope>
    <source>
        <strain evidence="2">UH-Slu-Lm8-n1</strain>
    </source>
</reference>
<dbReference type="AlphaFoldDB" id="A0A0D0B4J8"/>
<gene>
    <name evidence="1" type="ORF">CY34DRAFT_14807</name>
</gene>
<dbReference type="OrthoDB" id="6910977at2759"/>
<dbReference type="EMBL" id="KN835373">
    <property type="protein sequence ID" value="KIK38793.1"/>
    <property type="molecule type" value="Genomic_DNA"/>
</dbReference>
<dbReference type="InParanoid" id="A0A0D0B4J8"/>
<accession>A0A0D0B4J8</accession>
<dbReference type="HOGENOM" id="CLU_1961031_0_0_1"/>
<keyword evidence="2" id="KW-1185">Reference proteome</keyword>
<protein>
    <submittedName>
        <fullName evidence="1">Uncharacterized protein</fullName>
    </submittedName>
</protein>
<name>A0A0D0B4J8_9AGAM</name>
<evidence type="ECO:0000313" key="1">
    <source>
        <dbReference type="EMBL" id="KIK38793.1"/>
    </source>
</evidence>
<evidence type="ECO:0000313" key="2">
    <source>
        <dbReference type="Proteomes" id="UP000054485"/>
    </source>
</evidence>